<dbReference type="InterPro" id="IPR036390">
    <property type="entry name" value="WH_DNA-bd_sf"/>
</dbReference>
<evidence type="ECO:0000313" key="3">
    <source>
        <dbReference type="Proteomes" id="UP000282323"/>
    </source>
</evidence>
<dbReference type="Proteomes" id="UP000282323">
    <property type="component" value="Unassembled WGS sequence"/>
</dbReference>
<dbReference type="EMBL" id="REGA01000001">
    <property type="protein sequence ID" value="RQG97759.1"/>
    <property type="molecule type" value="Genomic_DNA"/>
</dbReference>
<dbReference type="SUPFAM" id="SSF46785">
    <property type="entry name" value="Winged helix' DNA-binding domain"/>
    <property type="match status" value="1"/>
</dbReference>
<dbReference type="GO" id="GO:0006355">
    <property type="term" value="P:regulation of DNA-templated transcription"/>
    <property type="evidence" value="ECO:0007669"/>
    <property type="project" value="InterPro"/>
</dbReference>
<sequence length="175" mass="19125">MPTIDLTNSQRAILSALINDYQGTDAPVPAKTIAAAIDREPRTVRNQMSNLSALKLVESVSGPHGGYEPTDVAYEVLDRNPVEDPETAVLAQEFDRVDAVVDTITFTNVHHPDVCRVRIRFLESVQGFDEGDAIAIGTTSTVDLLLAGEVEAVEPSRNRILLDVARLETVDRDDE</sequence>
<organism evidence="2 3">
    <name type="scientific">Natrarchaeobius chitinivorans</name>
    <dbReference type="NCBI Taxonomy" id="1679083"/>
    <lineage>
        <taxon>Archaea</taxon>
        <taxon>Methanobacteriati</taxon>
        <taxon>Methanobacteriota</taxon>
        <taxon>Stenosarchaea group</taxon>
        <taxon>Halobacteria</taxon>
        <taxon>Halobacteriales</taxon>
        <taxon>Natrialbaceae</taxon>
        <taxon>Natrarchaeobius</taxon>
    </lineage>
</organism>
<gene>
    <name evidence="2" type="ORF">EA473_00650</name>
</gene>
<comment type="caution">
    <text evidence="2">The sequence shown here is derived from an EMBL/GenBank/DDBJ whole genome shotgun (WGS) entry which is preliminary data.</text>
</comment>
<reference evidence="2 3" key="1">
    <citation type="submission" date="2018-10" db="EMBL/GenBank/DDBJ databases">
        <title>Natrarchaeobius chitinivorans gen. nov., sp. nov., and Natrarchaeobius haloalkaliphilus sp. nov., alkaliphilic, chitin-utilizing haloarchaea from hypersaline alkaline lakes.</title>
        <authorList>
            <person name="Sorokin D.Y."/>
            <person name="Elcheninov A.G."/>
            <person name="Kostrikina N.A."/>
            <person name="Bale N.J."/>
            <person name="Sinninghe Damste J.S."/>
            <person name="Khijniak T.V."/>
            <person name="Kublanov I.V."/>
            <person name="Toshchakov S.V."/>
        </authorList>
    </citation>
    <scope>NUCLEOTIDE SEQUENCE [LARGE SCALE GENOMIC DNA]</scope>
    <source>
        <strain evidence="2 3">AArcht4T</strain>
    </source>
</reference>
<feature type="domain" description="Winged helix-turn-helix transcription repressor HrcA DNA-binding" evidence="1">
    <location>
        <begin position="5"/>
        <end position="80"/>
    </location>
</feature>
<name>A0A3N6PDM1_NATCH</name>
<dbReference type="AlphaFoldDB" id="A0A3N6PDM1"/>
<proteinExistence type="predicted"/>
<dbReference type="InterPro" id="IPR005104">
    <property type="entry name" value="WHTH_HrcA_DNA-bd"/>
</dbReference>
<protein>
    <submittedName>
        <fullName evidence="2">TrmB family transcriptional regulator</fullName>
    </submittedName>
</protein>
<dbReference type="Gene3D" id="1.10.10.10">
    <property type="entry name" value="Winged helix-like DNA-binding domain superfamily/Winged helix DNA-binding domain"/>
    <property type="match status" value="1"/>
</dbReference>
<dbReference type="InterPro" id="IPR036388">
    <property type="entry name" value="WH-like_DNA-bd_sf"/>
</dbReference>
<evidence type="ECO:0000259" key="1">
    <source>
        <dbReference type="Pfam" id="PF03444"/>
    </source>
</evidence>
<keyword evidence="3" id="KW-1185">Reference proteome</keyword>
<evidence type="ECO:0000313" key="2">
    <source>
        <dbReference type="EMBL" id="RQG97759.1"/>
    </source>
</evidence>
<dbReference type="OrthoDB" id="64432at2157"/>
<dbReference type="GO" id="GO:0003677">
    <property type="term" value="F:DNA binding"/>
    <property type="evidence" value="ECO:0007669"/>
    <property type="project" value="InterPro"/>
</dbReference>
<dbReference type="RefSeq" id="WP_124193738.1">
    <property type="nucleotide sequence ID" value="NZ_REGA01000001.1"/>
</dbReference>
<dbReference type="Pfam" id="PF03444">
    <property type="entry name" value="WHD_HrcA"/>
    <property type="match status" value="1"/>
</dbReference>
<accession>A0A3N6PDM1</accession>